<reference evidence="2 3" key="1">
    <citation type="submission" date="2015-08" db="EMBL/GenBank/DDBJ databases">
        <authorList>
            <person name="Babu N.S."/>
            <person name="Beckwith C.J."/>
            <person name="Beseler K.G."/>
            <person name="Brison A."/>
            <person name="Carone J.V."/>
            <person name="Caskin T.P."/>
            <person name="Diamond M."/>
            <person name="Durham M.E."/>
            <person name="Foxe J.M."/>
            <person name="Go M."/>
            <person name="Henderson B.A."/>
            <person name="Jones I.B."/>
            <person name="McGettigan J.A."/>
            <person name="Micheletti S.J."/>
            <person name="Nasrallah M.E."/>
            <person name="Ortiz D."/>
            <person name="Piller C.R."/>
            <person name="Privatt S.R."/>
            <person name="Schneider S.L."/>
            <person name="Sharp S."/>
            <person name="Smith T.C."/>
            <person name="Stanton J.D."/>
            <person name="Ullery H.E."/>
            <person name="Wilson R.J."/>
            <person name="Serrano M.G."/>
            <person name="Buck G."/>
            <person name="Lee V."/>
            <person name="Wang Y."/>
            <person name="Carvalho R."/>
            <person name="Voegtly L."/>
            <person name="Shi R."/>
            <person name="Duckworth R."/>
            <person name="Johnson A."/>
            <person name="Loviza R."/>
            <person name="Walstead R."/>
            <person name="Shah Z."/>
            <person name="Kiflezghi M."/>
            <person name="Wade K."/>
            <person name="Ball S.L."/>
            <person name="Bradley K.W."/>
            <person name="Asai D.J."/>
            <person name="Bowman C.A."/>
            <person name="Russell D.A."/>
            <person name="Pope W.H."/>
            <person name="Jacobs-Sera D."/>
            <person name="Hendrix R.W."/>
            <person name="Hatfull G.F."/>
        </authorList>
    </citation>
    <scope>NUCLEOTIDE SEQUENCE [LARGE SCALE GENOMIC DNA]</scope>
    <source>
        <strain evidence="2 3">DSM 27648</strain>
    </source>
</reference>
<keyword evidence="3" id="KW-1185">Reference proteome</keyword>
<evidence type="ECO:0000313" key="3">
    <source>
        <dbReference type="Proteomes" id="UP000064967"/>
    </source>
</evidence>
<proteinExistence type="predicted"/>
<feature type="region of interest" description="Disordered" evidence="1">
    <location>
        <begin position="42"/>
        <end position="71"/>
    </location>
</feature>
<feature type="compositionally biased region" description="Basic and acidic residues" evidence="1">
    <location>
        <begin position="42"/>
        <end position="53"/>
    </location>
</feature>
<name>A0A0K1QFI5_9BACT</name>
<accession>A0A0K1QFI5</accession>
<gene>
    <name evidence="2" type="ORF">AKJ09_11075</name>
</gene>
<evidence type="ECO:0000256" key="1">
    <source>
        <dbReference type="SAM" id="MobiDB-lite"/>
    </source>
</evidence>
<sequence length="115" mass="12465">MTPRALGGSGDAENLRVRCRAHNRDAAERVFGRAHVEERIRTYRERSSRRSDRGAPSAGPPDFSQRKCEGARAAAAMASSAAIRGPALEANHVASEQARDDDARKLVRAALLTLN</sequence>
<organism evidence="2 3">
    <name type="scientific">Labilithrix luteola</name>
    <dbReference type="NCBI Taxonomy" id="1391654"/>
    <lineage>
        <taxon>Bacteria</taxon>
        <taxon>Pseudomonadati</taxon>
        <taxon>Myxococcota</taxon>
        <taxon>Polyangia</taxon>
        <taxon>Polyangiales</taxon>
        <taxon>Labilitrichaceae</taxon>
        <taxon>Labilithrix</taxon>
    </lineage>
</organism>
<protein>
    <submittedName>
        <fullName evidence="2">Uncharacterized protein</fullName>
    </submittedName>
</protein>
<dbReference type="KEGG" id="llu:AKJ09_11075"/>
<dbReference type="EMBL" id="CP012333">
    <property type="protein sequence ID" value="AKV04412.1"/>
    <property type="molecule type" value="Genomic_DNA"/>
</dbReference>
<evidence type="ECO:0000313" key="2">
    <source>
        <dbReference type="EMBL" id="AKV04412.1"/>
    </source>
</evidence>
<dbReference type="AlphaFoldDB" id="A0A0K1QFI5"/>
<dbReference type="Proteomes" id="UP000064967">
    <property type="component" value="Chromosome"/>
</dbReference>